<reference evidence="1 2" key="1">
    <citation type="submission" date="2019-09" db="EMBL/GenBank/DDBJ databases">
        <authorList>
            <person name="Chandra G."/>
            <person name="Truman W A."/>
        </authorList>
    </citation>
    <scope>NUCLEOTIDE SEQUENCE [LARGE SCALE GENOMIC DNA]</scope>
    <source>
        <strain evidence="1">PS922</strain>
    </source>
</reference>
<sequence>MTQLAANHLPAKAWLTEFLFTRALFKGPSGLPLYSYHVTEDEYAGLAAMLKKSLAADSPTQELYVAACFCLFVSENYRRHYDGNWSWQGPESRLGVALTPQQHASLTGKGLGYWRREVRTREQGRDWLGTLFTEGGLPWPLLSSESHGFGRAVRRGIKHFYRTEGHRRTTADLLADFEDGLPLSFRNLETRTLLAGIVDQLMALVDRYPIKDETDPAAYLDRVDPHWHEAFPIPLDETNARHLLNEWLRDAGIKRQERKEALAKAKAFTCEHIQQGQLPHWTVVTELNLPPDTVLPIDPSSLRNTRLELAYFEGETLLERGPAVYAQLAEQGVKIRFANVQVSLRRRHLDKPVSLRVMENGSTVHTFVFENSALDFQDVPLVFECRADRWHLVATSSCKLVSSKVRIRAPERFYVSHSMPATAPVITDSEGGQWIEATGDLVLKDESERYEILLAQPGADVAPLVLTGVYALYECSPSTVYLGWPTLELHGGSPYHRDELMEYANGRLLDRRNAPALGAINYTVRSRKGETLLRRRFGVLPRGFELGLIPAYGRRPARLLVKNADDLALQVVGEGLVCTRSEGGYQMDLSAQHCPQAFTLQVGPAAEPVQLRLPFPYQGARLLDANNQPVSVKALNLAELVGYRLQLSSGLPQGQMFYLQFELICQEQSRPKRMFALRVGQMPAVLNLFSYVADLQTMLAAVDEQDAYVHLTIETEQPLMQLDIRRYGGRVLMEETTAFYVCGVDSTNILDGARAEAMRLSDPRQSPLQLIEKTSEGVGTGCFAIPQPMLVDGPWLIYPSKESPIQFRPQLYLPACMSVPADVQVRSLHHAAQVFHPIHRPEVIDEQISAMATDFGHSGWQYLADLKRQYAHLPLSSFEAWKALARNPQALGLAIFRLEMDEAFCARIADELALMWETVPLPMWAHAYQVFAEGIRLTGLPAELVDRLVKDRAIVLRYIVSGFDYVGNYLGTGDCTELKRLPAEEILPMWYQDLRRLHAANSDWPNVLGEALASWVEVQQLPRRVKAMSLTEYTDAVTYLPIFMAYVTAGKASVNDLGIPTAYFKFAARWLADFDRHGWFNPVHAFTVSYLLATHTDS</sequence>
<name>A0A5E7UHE2_PSEFL</name>
<protein>
    <submittedName>
        <fullName evidence="1">Uncharacterized protein</fullName>
    </submittedName>
</protein>
<dbReference type="EMBL" id="CABVJB010000008">
    <property type="protein sequence ID" value="VVQ10822.1"/>
    <property type="molecule type" value="Genomic_DNA"/>
</dbReference>
<proteinExistence type="predicted"/>
<evidence type="ECO:0000313" key="1">
    <source>
        <dbReference type="EMBL" id="VVQ10822.1"/>
    </source>
</evidence>
<organism evidence="1 2">
    <name type="scientific">Pseudomonas fluorescens</name>
    <dbReference type="NCBI Taxonomy" id="294"/>
    <lineage>
        <taxon>Bacteria</taxon>
        <taxon>Pseudomonadati</taxon>
        <taxon>Pseudomonadota</taxon>
        <taxon>Gammaproteobacteria</taxon>
        <taxon>Pseudomonadales</taxon>
        <taxon>Pseudomonadaceae</taxon>
        <taxon>Pseudomonas</taxon>
    </lineage>
</organism>
<gene>
    <name evidence="1" type="ORF">PS922_04752</name>
</gene>
<accession>A0A5E7UHE2</accession>
<dbReference type="InterPro" id="IPR047879">
    <property type="entry name" value="YjiT"/>
</dbReference>
<dbReference type="AlphaFoldDB" id="A0A5E7UHE2"/>
<dbReference type="Proteomes" id="UP000325565">
    <property type="component" value="Unassembled WGS sequence"/>
</dbReference>
<evidence type="ECO:0000313" key="2">
    <source>
        <dbReference type="Proteomes" id="UP000325565"/>
    </source>
</evidence>
<dbReference type="RefSeq" id="WP_154863564.1">
    <property type="nucleotide sequence ID" value="NZ_CABVJB010000008.1"/>
</dbReference>
<dbReference type="NCBIfam" id="NF038336">
    <property type="entry name" value="YjiT_fam"/>
    <property type="match status" value="1"/>
</dbReference>